<reference evidence="2 3" key="1">
    <citation type="journal article" date="2019" name="Nat. Ecol. Evol.">
        <title>Megaphylogeny resolves global patterns of mushroom evolution.</title>
        <authorList>
            <person name="Varga T."/>
            <person name="Krizsan K."/>
            <person name="Foldi C."/>
            <person name="Dima B."/>
            <person name="Sanchez-Garcia M."/>
            <person name="Sanchez-Ramirez S."/>
            <person name="Szollosi G.J."/>
            <person name="Szarkandi J.G."/>
            <person name="Papp V."/>
            <person name="Albert L."/>
            <person name="Andreopoulos W."/>
            <person name="Angelini C."/>
            <person name="Antonin V."/>
            <person name="Barry K.W."/>
            <person name="Bougher N.L."/>
            <person name="Buchanan P."/>
            <person name="Buyck B."/>
            <person name="Bense V."/>
            <person name="Catcheside P."/>
            <person name="Chovatia M."/>
            <person name="Cooper J."/>
            <person name="Damon W."/>
            <person name="Desjardin D."/>
            <person name="Finy P."/>
            <person name="Geml J."/>
            <person name="Haridas S."/>
            <person name="Hughes K."/>
            <person name="Justo A."/>
            <person name="Karasinski D."/>
            <person name="Kautmanova I."/>
            <person name="Kiss B."/>
            <person name="Kocsube S."/>
            <person name="Kotiranta H."/>
            <person name="LaButti K.M."/>
            <person name="Lechner B.E."/>
            <person name="Liimatainen K."/>
            <person name="Lipzen A."/>
            <person name="Lukacs Z."/>
            <person name="Mihaltcheva S."/>
            <person name="Morgado L.N."/>
            <person name="Niskanen T."/>
            <person name="Noordeloos M.E."/>
            <person name="Ohm R.A."/>
            <person name="Ortiz-Santana B."/>
            <person name="Ovrebo C."/>
            <person name="Racz N."/>
            <person name="Riley R."/>
            <person name="Savchenko A."/>
            <person name="Shiryaev A."/>
            <person name="Soop K."/>
            <person name="Spirin V."/>
            <person name="Szebenyi C."/>
            <person name="Tomsovsky M."/>
            <person name="Tulloss R.E."/>
            <person name="Uehling J."/>
            <person name="Grigoriev I.V."/>
            <person name="Vagvolgyi C."/>
            <person name="Papp T."/>
            <person name="Martin F.M."/>
            <person name="Miettinen O."/>
            <person name="Hibbett D.S."/>
            <person name="Nagy L.G."/>
        </authorList>
    </citation>
    <scope>NUCLEOTIDE SEQUENCE [LARGE SCALE GENOMIC DNA]</scope>
    <source>
        <strain evidence="2 3">CBS 166.37</strain>
    </source>
</reference>
<keyword evidence="1" id="KW-1133">Transmembrane helix</keyword>
<gene>
    <name evidence="2" type="ORF">BDQ12DRAFT_667166</name>
</gene>
<keyword evidence="1" id="KW-0472">Membrane</keyword>
<name>A0A5C3LXF7_9AGAR</name>
<feature type="transmembrane region" description="Helical" evidence="1">
    <location>
        <begin position="159"/>
        <end position="189"/>
    </location>
</feature>
<organism evidence="2 3">
    <name type="scientific">Crucibulum laeve</name>
    <dbReference type="NCBI Taxonomy" id="68775"/>
    <lineage>
        <taxon>Eukaryota</taxon>
        <taxon>Fungi</taxon>
        <taxon>Dikarya</taxon>
        <taxon>Basidiomycota</taxon>
        <taxon>Agaricomycotina</taxon>
        <taxon>Agaricomycetes</taxon>
        <taxon>Agaricomycetidae</taxon>
        <taxon>Agaricales</taxon>
        <taxon>Agaricineae</taxon>
        <taxon>Nidulariaceae</taxon>
        <taxon>Crucibulum</taxon>
    </lineage>
</organism>
<protein>
    <submittedName>
        <fullName evidence="2">Uncharacterized protein</fullName>
    </submittedName>
</protein>
<dbReference type="EMBL" id="ML213609">
    <property type="protein sequence ID" value="TFK37227.1"/>
    <property type="molecule type" value="Genomic_DNA"/>
</dbReference>
<accession>A0A5C3LXF7</accession>
<keyword evidence="1" id="KW-0812">Transmembrane</keyword>
<dbReference type="Proteomes" id="UP000308652">
    <property type="component" value="Unassembled WGS sequence"/>
</dbReference>
<feature type="transmembrane region" description="Helical" evidence="1">
    <location>
        <begin position="74"/>
        <end position="102"/>
    </location>
</feature>
<evidence type="ECO:0000313" key="2">
    <source>
        <dbReference type="EMBL" id="TFK37227.1"/>
    </source>
</evidence>
<evidence type="ECO:0000256" key="1">
    <source>
        <dbReference type="SAM" id="Phobius"/>
    </source>
</evidence>
<dbReference type="AlphaFoldDB" id="A0A5C3LXF7"/>
<proteinExistence type="predicted"/>
<feature type="transmembrane region" description="Helical" evidence="1">
    <location>
        <begin position="109"/>
        <end position="131"/>
    </location>
</feature>
<keyword evidence="3" id="KW-1185">Reference proteome</keyword>
<sequence>MPNTLREAAKRHNLLVLWTAMEYLLFGIVLVVGVLLFGVLCLVILVGLASAMVVLGNSIFRHVHASHIATTEVAASYGALGGFLALLPMFLFWIIPMIVCWIDYKSARVILCWLCCVTHGTLSGLMGTFVFQGKTERLWESIGSKRDESFGPLSFLDKHWATCAGAVGGGIIGSVFLLPLLFGLVRVFFASYNFRISLPSFILRSSRWGNKSASQPDIPVTNLDANIPAINPPPPSYFPNHPNSEQYTDLRIGMVVRLRENMIL</sequence>
<evidence type="ECO:0000313" key="3">
    <source>
        <dbReference type="Proteomes" id="UP000308652"/>
    </source>
</evidence>
<feature type="transmembrane region" description="Helical" evidence="1">
    <location>
        <begin position="21"/>
        <end position="54"/>
    </location>
</feature>